<protein>
    <submittedName>
        <fullName evidence="1">Uncharacterized protein</fullName>
    </submittedName>
</protein>
<sequence>MNRRKYLTALGVASAPLIAGCSSEELSGDNGSNGDWDFEETYSTTGDIEEELIGELEEGDEVEFEIEVNQGRFVRASIINRDTAEGILTRYVYRSDQMESYNASSQEDVASVYNTTVEIEEFGEYYARLALIPQNLEVVMRFRTL</sequence>
<proteinExistence type="predicted"/>
<gene>
    <name evidence="1" type="ORF">GRX03_01055</name>
</gene>
<name>A0A6B0TAJ1_9EURY</name>
<organism evidence="1 2">
    <name type="scientific">Halovenus carboxidivorans</name>
    <dbReference type="NCBI Taxonomy" id="2692199"/>
    <lineage>
        <taxon>Archaea</taxon>
        <taxon>Methanobacteriati</taxon>
        <taxon>Methanobacteriota</taxon>
        <taxon>Stenosarchaea group</taxon>
        <taxon>Halobacteria</taxon>
        <taxon>Halobacteriales</taxon>
        <taxon>Haloarculaceae</taxon>
        <taxon>Halovenus</taxon>
    </lineage>
</organism>
<reference evidence="1 2" key="1">
    <citation type="submission" date="2019-12" db="EMBL/GenBank/DDBJ databases">
        <title>Isolation and characterization of three novel carbon monoxide-oxidizing members of Halobacteria from salione crusts and soils.</title>
        <authorList>
            <person name="Myers M.R."/>
            <person name="King G.M."/>
        </authorList>
    </citation>
    <scope>NUCLEOTIDE SEQUENCE [LARGE SCALE GENOMIC DNA]</scope>
    <source>
        <strain evidence="1 2">WSH3</strain>
    </source>
</reference>
<accession>A0A6B0TAJ1</accession>
<keyword evidence="2" id="KW-1185">Reference proteome</keyword>
<dbReference type="Proteomes" id="UP000466535">
    <property type="component" value="Unassembled WGS sequence"/>
</dbReference>
<comment type="caution">
    <text evidence="1">The sequence shown here is derived from an EMBL/GenBank/DDBJ whole genome shotgun (WGS) entry which is preliminary data.</text>
</comment>
<evidence type="ECO:0000313" key="2">
    <source>
        <dbReference type="Proteomes" id="UP000466535"/>
    </source>
</evidence>
<dbReference type="PROSITE" id="PS51257">
    <property type="entry name" value="PROKAR_LIPOPROTEIN"/>
    <property type="match status" value="1"/>
</dbReference>
<evidence type="ECO:0000313" key="1">
    <source>
        <dbReference type="EMBL" id="MXR50199.1"/>
    </source>
</evidence>
<dbReference type="AlphaFoldDB" id="A0A6B0TAJ1"/>
<dbReference type="EMBL" id="WUUT01000001">
    <property type="protein sequence ID" value="MXR50199.1"/>
    <property type="molecule type" value="Genomic_DNA"/>
</dbReference>
<dbReference type="RefSeq" id="WP_159762353.1">
    <property type="nucleotide sequence ID" value="NZ_WUUT01000001.1"/>
</dbReference>